<keyword evidence="3 5" id="KW-1133">Transmembrane helix</keyword>
<reference evidence="7" key="2">
    <citation type="journal article" date="2023" name="IMA Fungus">
        <title>Comparative genomic study of the Penicillium genus elucidates a diverse pangenome and 15 lateral gene transfer events.</title>
        <authorList>
            <person name="Petersen C."/>
            <person name="Sorensen T."/>
            <person name="Nielsen M.R."/>
            <person name="Sondergaard T.E."/>
            <person name="Sorensen J.L."/>
            <person name="Fitzpatrick D.A."/>
            <person name="Frisvad J.C."/>
            <person name="Nielsen K.L."/>
        </authorList>
    </citation>
    <scope>NUCLEOTIDE SEQUENCE</scope>
    <source>
        <strain evidence="7">IBT 35673</strain>
    </source>
</reference>
<feature type="transmembrane region" description="Helical" evidence="5">
    <location>
        <begin position="507"/>
        <end position="525"/>
    </location>
</feature>
<feature type="transmembrane region" description="Helical" evidence="5">
    <location>
        <begin position="304"/>
        <end position="327"/>
    </location>
</feature>
<comment type="subcellular location">
    <subcellularLocation>
        <location evidence="1">Membrane</location>
        <topology evidence="1">Multi-pass membrane protein</topology>
    </subcellularLocation>
</comment>
<feature type="transmembrane region" description="Helical" evidence="5">
    <location>
        <begin position="339"/>
        <end position="361"/>
    </location>
</feature>
<dbReference type="PANTHER" id="PTHR23501:SF94">
    <property type="entry name" value="MAJOR FACILITATOR SUPERFAMILY (MFS) PROFILE DOMAIN-CONTAINING PROTEIN"/>
    <property type="match status" value="1"/>
</dbReference>
<dbReference type="GO" id="GO:0022857">
    <property type="term" value="F:transmembrane transporter activity"/>
    <property type="evidence" value="ECO:0007669"/>
    <property type="project" value="InterPro"/>
</dbReference>
<evidence type="ECO:0000256" key="4">
    <source>
        <dbReference type="ARBA" id="ARBA00023136"/>
    </source>
</evidence>
<dbReference type="SUPFAM" id="SSF103473">
    <property type="entry name" value="MFS general substrate transporter"/>
    <property type="match status" value="2"/>
</dbReference>
<evidence type="ECO:0000313" key="8">
    <source>
        <dbReference type="Proteomes" id="UP001147695"/>
    </source>
</evidence>
<feature type="transmembrane region" description="Helical" evidence="5">
    <location>
        <begin position="368"/>
        <end position="387"/>
    </location>
</feature>
<evidence type="ECO:0000256" key="5">
    <source>
        <dbReference type="SAM" id="Phobius"/>
    </source>
</evidence>
<dbReference type="PROSITE" id="PS50850">
    <property type="entry name" value="MFS"/>
    <property type="match status" value="1"/>
</dbReference>
<feature type="domain" description="Major facilitator superfamily (MFS) profile" evidence="6">
    <location>
        <begin position="41"/>
        <end position="530"/>
    </location>
</feature>
<feature type="transmembrane region" description="Helical" evidence="5">
    <location>
        <begin position="393"/>
        <end position="418"/>
    </location>
</feature>
<evidence type="ECO:0000256" key="3">
    <source>
        <dbReference type="ARBA" id="ARBA00022989"/>
    </source>
</evidence>
<feature type="transmembrane region" description="Helical" evidence="5">
    <location>
        <begin position="195"/>
        <end position="215"/>
    </location>
</feature>
<feature type="transmembrane region" description="Helical" evidence="5">
    <location>
        <begin position="106"/>
        <end position="131"/>
    </location>
</feature>
<feature type="transmembrane region" description="Helical" evidence="5">
    <location>
        <begin position="164"/>
        <end position="183"/>
    </location>
</feature>
<sequence>MSVYLGEKAEKNAHATQELPFKGEEDDDYVSWKPGRQELMILGCLAIVSLVVALDGTVLVPVLPTIASELHGDTNEAYWVGTAYLLSSAVFQPLFVALSNVLGRQIVLFTSIVLFTIGTLICCLAEDMAVLLAGRTIQGVGGGGILCQTFVITTDIIPLRQRPAYSSIIQVAFVVGTVTGPLIGGLLVDHSTWRWVFYLNFPFMAVGLVMVPWVVRLQRPRNGSVAKQLKSIDWVGTLLFMGSVSSFLMGITWGGGQFAWSSWRTLFPICLGLVGVLAAILWLSKVPKNPFLSLALFRNTSSRAMYICAVLQGLLMFCELYSLPLYLEGPKDMSLTLTGVSLMTITGSLMPVSLVVGIVITKSGHIRWALWAGWVLITSSTGLLILLDIDIKTYAWVLIFLSVGMGHGCVIVSSSMCVQALADAKDSAQAAAMYTFLRSFGMCLGVAVSSTVMQNRLRHHLQIYQLPLDIADNVEGFVASLRNSKSSYTPAFIHSANTAYVQSLQNLFEVLVALAGVGLLATLFLKSVNMNKKLETQHGLQKKTNMDTEELIP</sequence>
<dbReference type="Gene3D" id="1.20.1720.10">
    <property type="entry name" value="Multidrug resistance protein D"/>
    <property type="match status" value="1"/>
</dbReference>
<dbReference type="Pfam" id="PF07690">
    <property type="entry name" value="MFS_1"/>
    <property type="match status" value="1"/>
</dbReference>
<reference evidence="7" key="1">
    <citation type="submission" date="2022-12" db="EMBL/GenBank/DDBJ databases">
        <authorList>
            <person name="Petersen C."/>
        </authorList>
    </citation>
    <scope>NUCLEOTIDE SEQUENCE</scope>
    <source>
        <strain evidence="7">IBT 35673</strain>
    </source>
</reference>
<evidence type="ECO:0000313" key="7">
    <source>
        <dbReference type="EMBL" id="KAJ5328692.1"/>
    </source>
</evidence>
<dbReference type="Gene3D" id="1.20.1250.20">
    <property type="entry name" value="MFS general substrate transporter like domains"/>
    <property type="match status" value="1"/>
</dbReference>
<feature type="transmembrane region" description="Helical" evidence="5">
    <location>
        <begin position="265"/>
        <end position="283"/>
    </location>
</feature>
<evidence type="ECO:0000256" key="1">
    <source>
        <dbReference type="ARBA" id="ARBA00004141"/>
    </source>
</evidence>
<keyword evidence="2 5" id="KW-0812">Transmembrane</keyword>
<organism evidence="7 8">
    <name type="scientific">Penicillium brevicompactum</name>
    <dbReference type="NCBI Taxonomy" id="5074"/>
    <lineage>
        <taxon>Eukaryota</taxon>
        <taxon>Fungi</taxon>
        <taxon>Dikarya</taxon>
        <taxon>Ascomycota</taxon>
        <taxon>Pezizomycotina</taxon>
        <taxon>Eurotiomycetes</taxon>
        <taxon>Eurotiomycetidae</taxon>
        <taxon>Eurotiales</taxon>
        <taxon>Aspergillaceae</taxon>
        <taxon>Penicillium</taxon>
    </lineage>
</organism>
<gene>
    <name evidence="7" type="ORF">N7452_009082</name>
</gene>
<proteinExistence type="predicted"/>
<keyword evidence="4 5" id="KW-0472">Membrane</keyword>
<feature type="transmembrane region" description="Helical" evidence="5">
    <location>
        <begin position="430"/>
        <end position="452"/>
    </location>
</feature>
<name>A0A9W9Q7L8_PENBR</name>
<dbReference type="InterPro" id="IPR011701">
    <property type="entry name" value="MFS"/>
</dbReference>
<dbReference type="AlphaFoldDB" id="A0A9W9Q7L8"/>
<dbReference type="PANTHER" id="PTHR23501">
    <property type="entry name" value="MAJOR FACILITATOR SUPERFAMILY"/>
    <property type="match status" value="1"/>
</dbReference>
<accession>A0A9W9Q7L8</accession>
<dbReference type="InterPro" id="IPR036259">
    <property type="entry name" value="MFS_trans_sf"/>
</dbReference>
<dbReference type="Proteomes" id="UP001147695">
    <property type="component" value="Unassembled WGS sequence"/>
</dbReference>
<dbReference type="EMBL" id="JAPZBQ010000005">
    <property type="protein sequence ID" value="KAJ5328692.1"/>
    <property type="molecule type" value="Genomic_DNA"/>
</dbReference>
<feature type="transmembrane region" description="Helical" evidence="5">
    <location>
        <begin position="78"/>
        <end position="99"/>
    </location>
</feature>
<protein>
    <submittedName>
        <fullName evidence="7">Major facilitator superfamily-domain-containing protein</fullName>
    </submittedName>
</protein>
<feature type="transmembrane region" description="Helical" evidence="5">
    <location>
        <begin position="39"/>
        <end position="66"/>
    </location>
</feature>
<dbReference type="InterPro" id="IPR020846">
    <property type="entry name" value="MFS_dom"/>
</dbReference>
<dbReference type="GO" id="GO:0005886">
    <property type="term" value="C:plasma membrane"/>
    <property type="evidence" value="ECO:0007669"/>
    <property type="project" value="TreeGrafter"/>
</dbReference>
<evidence type="ECO:0000259" key="6">
    <source>
        <dbReference type="PROSITE" id="PS50850"/>
    </source>
</evidence>
<comment type="caution">
    <text evidence="7">The sequence shown here is derived from an EMBL/GenBank/DDBJ whole genome shotgun (WGS) entry which is preliminary data.</text>
</comment>
<feature type="transmembrane region" description="Helical" evidence="5">
    <location>
        <begin position="235"/>
        <end position="253"/>
    </location>
</feature>
<evidence type="ECO:0000256" key="2">
    <source>
        <dbReference type="ARBA" id="ARBA00022692"/>
    </source>
</evidence>